<protein>
    <submittedName>
        <fullName evidence="1">Uncharacterized protein</fullName>
    </submittedName>
</protein>
<organism evidence="1">
    <name type="scientific">Arundo donax</name>
    <name type="common">Giant reed</name>
    <name type="synonym">Donax arundinaceus</name>
    <dbReference type="NCBI Taxonomy" id="35708"/>
    <lineage>
        <taxon>Eukaryota</taxon>
        <taxon>Viridiplantae</taxon>
        <taxon>Streptophyta</taxon>
        <taxon>Embryophyta</taxon>
        <taxon>Tracheophyta</taxon>
        <taxon>Spermatophyta</taxon>
        <taxon>Magnoliopsida</taxon>
        <taxon>Liliopsida</taxon>
        <taxon>Poales</taxon>
        <taxon>Poaceae</taxon>
        <taxon>PACMAD clade</taxon>
        <taxon>Arundinoideae</taxon>
        <taxon>Arundineae</taxon>
        <taxon>Arundo</taxon>
    </lineage>
</organism>
<reference evidence="1" key="1">
    <citation type="submission" date="2014-09" db="EMBL/GenBank/DDBJ databases">
        <authorList>
            <person name="Magalhaes I.L.F."/>
            <person name="Oliveira U."/>
            <person name="Santos F.R."/>
            <person name="Vidigal T.H.D.A."/>
            <person name="Brescovit A.D."/>
            <person name="Santos A.J."/>
        </authorList>
    </citation>
    <scope>NUCLEOTIDE SEQUENCE</scope>
    <source>
        <tissue evidence="1">Shoot tissue taken approximately 20 cm above the soil surface</tissue>
    </source>
</reference>
<sequence>MTIDVATHKKILRLFSIHVLEFCMDIVMQ</sequence>
<evidence type="ECO:0000313" key="1">
    <source>
        <dbReference type="EMBL" id="JAE14245.1"/>
    </source>
</evidence>
<accession>A0A0A9FN54</accession>
<reference evidence="1" key="2">
    <citation type="journal article" date="2015" name="Data Brief">
        <title>Shoot transcriptome of the giant reed, Arundo donax.</title>
        <authorList>
            <person name="Barrero R.A."/>
            <person name="Guerrero F.D."/>
            <person name="Moolhuijzen P."/>
            <person name="Goolsby J.A."/>
            <person name="Tidwell J."/>
            <person name="Bellgard S.E."/>
            <person name="Bellgard M.I."/>
        </authorList>
    </citation>
    <scope>NUCLEOTIDE SEQUENCE</scope>
    <source>
        <tissue evidence="1">Shoot tissue taken approximately 20 cm above the soil surface</tissue>
    </source>
</reference>
<dbReference type="EMBL" id="GBRH01183651">
    <property type="protein sequence ID" value="JAE14245.1"/>
    <property type="molecule type" value="Transcribed_RNA"/>
</dbReference>
<name>A0A0A9FN54_ARUDO</name>
<dbReference type="AlphaFoldDB" id="A0A0A9FN54"/>
<proteinExistence type="predicted"/>